<reference evidence="2" key="3">
    <citation type="submission" date="2025-09" db="UniProtKB">
        <authorList>
            <consortium name="Ensembl"/>
        </authorList>
    </citation>
    <scope>IDENTIFICATION</scope>
</reference>
<dbReference type="OrthoDB" id="2262349at2759"/>
<evidence type="ECO:0000313" key="3">
    <source>
        <dbReference type="Proteomes" id="UP000694397"/>
    </source>
</evidence>
<dbReference type="SUPFAM" id="SSF56235">
    <property type="entry name" value="N-terminal nucleophile aminohydrolases (Ntn hydrolases)"/>
    <property type="match status" value="1"/>
</dbReference>
<organism evidence="2 3">
    <name type="scientific">Scleropages formosus</name>
    <name type="common">Asian bonytongue</name>
    <name type="synonym">Osteoglossum formosum</name>
    <dbReference type="NCBI Taxonomy" id="113540"/>
    <lineage>
        <taxon>Eukaryota</taxon>
        <taxon>Metazoa</taxon>
        <taxon>Chordata</taxon>
        <taxon>Craniata</taxon>
        <taxon>Vertebrata</taxon>
        <taxon>Euteleostomi</taxon>
        <taxon>Actinopterygii</taxon>
        <taxon>Neopterygii</taxon>
        <taxon>Teleostei</taxon>
        <taxon>Osteoglossocephala</taxon>
        <taxon>Osteoglossomorpha</taxon>
        <taxon>Osteoglossiformes</taxon>
        <taxon>Osteoglossidae</taxon>
        <taxon>Scleropages</taxon>
    </lineage>
</organism>
<dbReference type="Pfam" id="PF01112">
    <property type="entry name" value="Asparaginase_2"/>
    <property type="match status" value="1"/>
</dbReference>
<dbReference type="Proteomes" id="UP000694397">
    <property type="component" value="Chromosome 20"/>
</dbReference>
<dbReference type="GeneTree" id="ENSGT00950000183045"/>
<keyword evidence="3" id="KW-1185">Reference proteome</keyword>
<dbReference type="PANTHER" id="PTHR10188:SF42">
    <property type="entry name" value="SI:CH211-256M1.8"/>
    <property type="match status" value="1"/>
</dbReference>
<dbReference type="InterPro" id="IPR000246">
    <property type="entry name" value="Peptidase_T2"/>
</dbReference>
<dbReference type="GO" id="GO:0005737">
    <property type="term" value="C:cytoplasm"/>
    <property type="evidence" value="ECO:0007669"/>
    <property type="project" value="TreeGrafter"/>
</dbReference>
<dbReference type="InterPro" id="IPR029055">
    <property type="entry name" value="Ntn_hydrolases_N"/>
</dbReference>
<protein>
    <submittedName>
        <fullName evidence="2">Uncharacterized protein</fullName>
    </submittedName>
</protein>
<evidence type="ECO:0000313" key="2">
    <source>
        <dbReference type="Ensembl" id="ENSSFOP00015079101.1"/>
    </source>
</evidence>
<dbReference type="GO" id="GO:0016787">
    <property type="term" value="F:hydrolase activity"/>
    <property type="evidence" value="ECO:0007669"/>
    <property type="project" value="InterPro"/>
</dbReference>
<dbReference type="PANTHER" id="PTHR10188">
    <property type="entry name" value="L-ASPARAGINASE"/>
    <property type="match status" value="1"/>
</dbReference>
<dbReference type="Ensembl" id="ENSSFOT00015079012.1">
    <property type="protein sequence ID" value="ENSSFOP00015079101.1"/>
    <property type="gene ID" value="ENSSFOG00015027120.1"/>
</dbReference>
<reference evidence="2 3" key="1">
    <citation type="submission" date="2019-04" db="EMBL/GenBank/DDBJ databases">
        <authorList>
            <consortium name="Wellcome Sanger Institute Data Sharing"/>
        </authorList>
    </citation>
    <scope>NUCLEOTIDE SEQUENCE [LARGE SCALE GENOMIC DNA]</scope>
</reference>
<evidence type="ECO:0000256" key="1">
    <source>
        <dbReference type="ARBA" id="ARBA00010872"/>
    </source>
</evidence>
<dbReference type="AlphaFoldDB" id="A0A8D0CLQ7"/>
<sequence length="230" mass="25181">MGAIECLLESERLDRFGEGETCGLLSSQDAGSQKGTNFDTTQKERTSFTLIIHGGVMEEINLDQMFQGITEFSLQAALCLGAQELAKGGTSINAVQKCVTALEDCFLFGTGKDAMFNKKGKQEMEATIVDGTGMKFGSVALVQSIKNPLKAARQVMERNPHTLLAGDGALDILEGIREQDTSLGAEYFQTEIWEQLAKKDSVRLEGEGTDIYIYSLSRHFCPKRLTTDTM</sequence>
<proteinExistence type="inferred from homology"/>
<accession>A0A8D0CLQ7</accession>
<dbReference type="GO" id="GO:0033345">
    <property type="term" value="P:L-asparagine catabolic process via L-aspartate"/>
    <property type="evidence" value="ECO:0007669"/>
    <property type="project" value="TreeGrafter"/>
</dbReference>
<reference evidence="2" key="2">
    <citation type="submission" date="2025-08" db="UniProtKB">
        <authorList>
            <consortium name="Ensembl"/>
        </authorList>
    </citation>
    <scope>IDENTIFICATION</scope>
</reference>
<name>A0A8D0CLQ7_SCLFO</name>
<comment type="similarity">
    <text evidence="1">Belongs to the Ntn-hydrolase family.</text>
</comment>